<dbReference type="RefSeq" id="WP_085234062.1">
    <property type="nucleotide sequence ID" value="NZ_AP022613.1"/>
</dbReference>
<dbReference type="SMART" id="SM00342">
    <property type="entry name" value="HTH_ARAC"/>
    <property type="match status" value="1"/>
</dbReference>
<dbReference type="InterPro" id="IPR018062">
    <property type="entry name" value="HTH_AraC-typ_CS"/>
</dbReference>
<dbReference type="InterPro" id="IPR018060">
    <property type="entry name" value="HTH_AraC"/>
</dbReference>
<dbReference type="EMBL" id="AP022613">
    <property type="protein sequence ID" value="BBZ42231.1"/>
    <property type="molecule type" value="Genomic_DNA"/>
</dbReference>
<gene>
    <name evidence="1" type="ORF">MCNS_52940</name>
</gene>
<dbReference type="InterPro" id="IPR050204">
    <property type="entry name" value="AraC_XylS_family_regulators"/>
</dbReference>
<dbReference type="PROSITE" id="PS00041">
    <property type="entry name" value="HTH_ARAC_FAMILY_1"/>
    <property type="match status" value="1"/>
</dbReference>
<dbReference type="Gene3D" id="1.10.10.60">
    <property type="entry name" value="Homeodomain-like"/>
    <property type="match status" value="1"/>
</dbReference>
<name>A0A1X1T681_9MYCO</name>
<dbReference type="AlphaFoldDB" id="A0A1X1T681"/>
<dbReference type="Proteomes" id="UP000467385">
    <property type="component" value="Chromosome"/>
</dbReference>
<dbReference type="GO" id="GO:0003700">
    <property type="term" value="F:DNA-binding transcription factor activity"/>
    <property type="evidence" value="ECO:0007669"/>
    <property type="project" value="InterPro"/>
</dbReference>
<protein>
    <submittedName>
        <fullName evidence="1">Uncharacterized protein</fullName>
    </submittedName>
</protein>
<keyword evidence="2" id="KW-1185">Reference proteome</keyword>
<evidence type="ECO:0000313" key="1">
    <source>
        <dbReference type="EMBL" id="BBZ42231.1"/>
    </source>
</evidence>
<dbReference type="Pfam" id="PF20240">
    <property type="entry name" value="DUF6597"/>
    <property type="match status" value="1"/>
</dbReference>
<dbReference type="SUPFAM" id="SSF46689">
    <property type="entry name" value="Homeodomain-like"/>
    <property type="match status" value="1"/>
</dbReference>
<accession>A0A1X1T681</accession>
<dbReference type="STRING" id="44010.AWC00_16455"/>
<dbReference type="InterPro" id="IPR009057">
    <property type="entry name" value="Homeodomain-like_sf"/>
</dbReference>
<sequence>MTAQLLYRPRPPLADHIEYFGYWRGDPAAGAHTSRALPRGAVTAIIDVDGCTDLGFCAADGRTRLAVPPAFVVGAGVASYIIRIVPIHSVMTIHFRPAGALAFLGCPLGDLEDAVVGLDDLWGSSAERLRERLIAVGSARGRVALLEAFLLERMRPGIWPQPRVASALRSAELDPSMRVSKAQALSGLSAKRFNALFRCEVGLTPKAYLRVRRLQAVLRALNTRAGGASIAGIAADLGYFDQAHLVREFRSFAAITPTQYAQRRSAMPGHVELGPKYPSQAGAGRR</sequence>
<proteinExistence type="predicted"/>
<dbReference type="PROSITE" id="PS01124">
    <property type="entry name" value="HTH_ARAC_FAMILY_2"/>
    <property type="match status" value="1"/>
</dbReference>
<dbReference type="OrthoDB" id="2559672at2"/>
<dbReference type="Pfam" id="PF12833">
    <property type="entry name" value="HTH_18"/>
    <property type="match status" value="1"/>
</dbReference>
<dbReference type="PANTHER" id="PTHR46796">
    <property type="entry name" value="HTH-TYPE TRANSCRIPTIONAL ACTIVATOR RHAS-RELATED"/>
    <property type="match status" value="1"/>
</dbReference>
<evidence type="ECO:0000313" key="2">
    <source>
        <dbReference type="Proteomes" id="UP000467385"/>
    </source>
</evidence>
<dbReference type="GO" id="GO:0043565">
    <property type="term" value="F:sequence-specific DNA binding"/>
    <property type="evidence" value="ECO:0007669"/>
    <property type="project" value="InterPro"/>
</dbReference>
<dbReference type="InterPro" id="IPR046532">
    <property type="entry name" value="DUF6597"/>
</dbReference>
<organism evidence="1 2">
    <name type="scientific">Mycobacterium conspicuum</name>
    <dbReference type="NCBI Taxonomy" id="44010"/>
    <lineage>
        <taxon>Bacteria</taxon>
        <taxon>Bacillati</taxon>
        <taxon>Actinomycetota</taxon>
        <taxon>Actinomycetes</taxon>
        <taxon>Mycobacteriales</taxon>
        <taxon>Mycobacteriaceae</taxon>
        <taxon>Mycobacterium</taxon>
    </lineage>
</organism>
<reference evidence="1 2" key="1">
    <citation type="journal article" date="2019" name="Emerg. Microbes Infect.">
        <title>Comprehensive subspecies identification of 175 nontuberculous mycobacteria species based on 7547 genomic profiles.</title>
        <authorList>
            <person name="Matsumoto Y."/>
            <person name="Kinjo T."/>
            <person name="Motooka D."/>
            <person name="Nabeya D."/>
            <person name="Jung N."/>
            <person name="Uechi K."/>
            <person name="Horii T."/>
            <person name="Iida T."/>
            <person name="Fujita J."/>
            <person name="Nakamura S."/>
        </authorList>
    </citation>
    <scope>NUCLEOTIDE SEQUENCE [LARGE SCALE GENOMIC DNA]</scope>
    <source>
        <strain evidence="1 2">JCM 14738</strain>
    </source>
</reference>